<dbReference type="InterPro" id="IPR000008">
    <property type="entry name" value="C2_dom"/>
</dbReference>
<evidence type="ECO:0000256" key="2">
    <source>
        <dbReference type="ARBA" id="ARBA00034103"/>
    </source>
</evidence>
<dbReference type="SUPFAM" id="SSF49562">
    <property type="entry name" value="C2 domain (Calcium/lipid-binding domain, CaLB)"/>
    <property type="match status" value="1"/>
</dbReference>
<dbReference type="AlphaFoldDB" id="A0ABD3W3K4"/>
<reference evidence="4 5" key="1">
    <citation type="submission" date="2024-11" db="EMBL/GenBank/DDBJ databases">
        <title>Chromosome-level genome assembly of the freshwater bivalve Anodonta woodiana.</title>
        <authorList>
            <person name="Chen X."/>
        </authorList>
    </citation>
    <scope>NUCLEOTIDE SEQUENCE [LARGE SCALE GENOMIC DNA]</scope>
    <source>
        <strain evidence="4">MN2024</strain>
        <tissue evidence="4">Gills</tissue>
    </source>
</reference>
<dbReference type="Pfam" id="PF00168">
    <property type="entry name" value="C2"/>
    <property type="match status" value="1"/>
</dbReference>
<comment type="caution">
    <text evidence="4">The sequence shown here is derived from an EMBL/GenBank/DDBJ whole genome shotgun (WGS) entry which is preliminary data.</text>
</comment>
<proteinExistence type="predicted"/>
<evidence type="ECO:0000256" key="1">
    <source>
        <dbReference type="ARBA" id="ARBA00023018"/>
    </source>
</evidence>
<dbReference type="PROSITE" id="PS50004">
    <property type="entry name" value="C2"/>
    <property type="match status" value="1"/>
</dbReference>
<gene>
    <name evidence="4" type="ORF">ACJMK2_041232</name>
</gene>
<dbReference type="PANTHER" id="PTHR12157:SF24">
    <property type="entry name" value="FIFE, ISOFORM D"/>
    <property type="match status" value="1"/>
</dbReference>
<dbReference type="Gene3D" id="2.60.40.150">
    <property type="entry name" value="C2 domain"/>
    <property type="match status" value="1"/>
</dbReference>
<dbReference type="InterPro" id="IPR035892">
    <property type="entry name" value="C2_domain_sf"/>
</dbReference>
<evidence type="ECO:0000259" key="3">
    <source>
        <dbReference type="PROSITE" id="PS50004"/>
    </source>
</evidence>
<dbReference type="SMART" id="SM00239">
    <property type="entry name" value="C2"/>
    <property type="match status" value="1"/>
</dbReference>
<comment type="subcellular location">
    <subcellularLocation>
        <location evidence="2">Synapse</location>
    </subcellularLocation>
</comment>
<dbReference type="GO" id="GO:0045202">
    <property type="term" value="C:synapse"/>
    <property type="evidence" value="ECO:0007669"/>
    <property type="project" value="UniProtKB-SubCell"/>
</dbReference>
<dbReference type="PANTHER" id="PTHR12157">
    <property type="entry name" value="REGULATING SYNAPTIC MEMBRANE EXOCYTOSIS PROTEIN"/>
    <property type="match status" value="1"/>
</dbReference>
<keyword evidence="5" id="KW-1185">Reference proteome</keyword>
<feature type="domain" description="C2" evidence="3">
    <location>
        <begin position="37"/>
        <end position="161"/>
    </location>
</feature>
<dbReference type="InterPro" id="IPR039032">
    <property type="entry name" value="Rim-like"/>
</dbReference>
<dbReference type="EMBL" id="JBJQND010000008">
    <property type="protein sequence ID" value="KAL3868424.1"/>
    <property type="molecule type" value="Genomic_DNA"/>
</dbReference>
<keyword evidence="1" id="KW-0770">Synapse</keyword>
<sequence>MSLFIHSSVKCQNPDYPVPEGSDITSLLGPGQLPPKPSHEIETCGNIKMGFMVTKGKLEVDIAVVKGLSKSGISTPPDTYVKTYLVEGTKIIQKKKTQMVKASFDPVFRKKIRYSACNIHGRCIKVNVWEKPRTFDKKNCLGEAVVKLDNLNLSHLNLAWYKLFQMGAMDIGSSESLYVW</sequence>
<dbReference type="Proteomes" id="UP001634394">
    <property type="component" value="Unassembled WGS sequence"/>
</dbReference>
<name>A0ABD3W3K4_SINWO</name>
<protein>
    <recommendedName>
        <fullName evidence="3">C2 domain-containing protein</fullName>
    </recommendedName>
</protein>
<organism evidence="4 5">
    <name type="scientific">Sinanodonta woodiana</name>
    <name type="common">Chinese pond mussel</name>
    <name type="synonym">Anodonta woodiana</name>
    <dbReference type="NCBI Taxonomy" id="1069815"/>
    <lineage>
        <taxon>Eukaryota</taxon>
        <taxon>Metazoa</taxon>
        <taxon>Spiralia</taxon>
        <taxon>Lophotrochozoa</taxon>
        <taxon>Mollusca</taxon>
        <taxon>Bivalvia</taxon>
        <taxon>Autobranchia</taxon>
        <taxon>Heteroconchia</taxon>
        <taxon>Palaeoheterodonta</taxon>
        <taxon>Unionida</taxon>
        <taxon>Unionoidea</taxon>
        <taxon>Unionidae</taxon>
        <taxon>Unioninae</taxon>
        <taxon>Sinanodonta</taxon>
    </lineage>
</organism>
<evidence type="ECO:0000313" key="5">
    <source>
        <dbReference type="Proteomes" id="UP001634394"/>
    </source>
</evidence>
<evidence type="ECO:0000313" key="4">
    <source>
        <dbReference type="EMBL" id="KAL3868424.1"/>
    </source>
</evidence>
<accession>A0ABD3W3K4</accession>